<evidence type="ECO:0000313" key="5">
    <source>
        <dbReference type="Proteomes" id="UP000267844"/>
    </source>
</evidence>
<dbReference type="Proteomes" id="UP000267844">
    <property type="component" value="Unassembled WGS sequence"/>
</dbReference>
<organism evidence="4 5">
    <name type="scientific">Empedobacter falsenii</name>
    <dbReference type="NCBI Taxonomy" id="343874"/>
    <lineage>
        <taxon>Bacteria</taxon>
        <taxon>Pseudomonadati</taxon>
        <taxon>Bacteroidota</taxon>
        <taxon>Flavobacteriia</taxon>
        <taxon>Flavobacteriales</taxon>
        <taxon>Weeksellaceae</taxon>
        <taxon>Empedobacter</taxon>
    </lineage>
</organism>
<dbReference type="GO" id="GO:0008408">
    <property type="term" value="F:3'-5' exonuclease activity"/>
    <property type="evidence" value="ECO:0007669"/>
    <property type="project" value="TreeGrafter"/>
</dbReference>
<dbReference type="RefSeq" id="WP_125349398.1">
    <property type="nucleotide sequence ID" value="NZ_RHPN01000006.1"/>
</dbReference>
<dbReference type="SMART" id="SM00479">
    <property type="entry name" value="EXOIII"/>
    <property type="match status" value="1"/>
</dbReference>
<dbReference type="Gene3D" id="3.40.50.10190">
    <property type="entry name" value="BRCT domain"/>
    <property type="match status" value="1"/>
</dbReference>
<dbReference type="AlphaFoldDB" id="A0A3R8Z9M9"/>
<evidence type="ECO:0000313" key="4">
    <source>
        <dbReference type="EMBL" id="RRT92956.1"/>
    </source>
</evidence>
<dbReference type="InterPro" id="IPR036420">
    <property type="entry name" value="BRCT_dom_sf"/>
</dbReference>
<comment type="function">
    <text evidence="1">DNA polymerase III is a complex, multichain enzyme responsible for most of the replicative synthesis in bacteria. The epsilon subunit contain the editing function and is a proofreading 3'-5' exonuclease.</text>
</comment>
<dbReference type="GO" id="GO:0003676">
    <property type="term" value="F:nucleic acid binding"/>
    <property type="evidence" value="ECO:0007669"/>
    <property type="project" value="InterPro"/>
</dbReference>
<evidence type="ECO:0000259" key="3">
    <source>
        <dbReference type="PROSITE" id="PS50172"/>
    </source>
</evidence>
<accession>A0A3R8Z9M9</accession>
<comment type="subunit">
    <text evidence="2">DNA polymerase III contains a core (composed of alpha, epsilon and theta chains) that associates with a tau subunit. This core dimerizes to form the POLIII' complex. PolIII' associates with the gamma complex (composed of gamma, delta, delta', psi and chi chains) and with the beta chain to form the complete DNA polymerase III complex.</text>
</comment>
<dbReference type="CDD" id="cd17748">
    <property type="entry name" value="BRCT_DNA_ligase_like"/>
    <property type="match status" value="1"/>
</dbReference>
<dbReference type="InterPro" id="IPR036397">
    <property type="entry name" value="RNaseH_sf"/>
</dbReference>
<dbReference type="PROSITE" id="PS50172">
    <property type="entry name" value="BRCT"/>
    <property type="match status" value="1"/>
</dbReference>
<evidence type="ECO:0000256" key="1">
    <source>
        <dbReference type="ARBA" id="ARBA00025483"/>
    </source>
</evidence>
<dbReference type="InterPro" id="IPR001357">
    <property type="entry name" value="BRCT_dom"/>
</dbReference>
<dbReference type="FunFam" id="3.30.420.10:FF:000045">
    <property type="entry name" value="3'-5' exonuclease DinG"/>
    <property type="match status" value="1"/>
</dbReference>
<dbReference type="Pfam" id="PF00929">
    <property type="entry name" value="RNase_T"/>
    <property type="match status" value="1"/>
</dbReference>
<dbReference type="GO" id="GO:0006259">
    <property type="term" value="P:DNA metabolic process"/>
    <property type="evidence" value="ECO:0007669"/>
    <property type="project" value="UniProtKB-ARBA"/>
</dbReference>
<proteinExistence type="predicted"/>
<evidence type="ECO:0000256" key="2">
    <source>
        <dbReference type="ARBA" id="ARBA00026073"/>
    </source>
</evidence>
<name>A0A3R8Z9M9_9FLAO</name>
<comment type="caution">
    <text evidence="4">The sequence shown here is derived from an EMBL/GenBank/DDBJ whole genome shotgun (WGS) entry which is preliminary data.</text>
</comment>
<dbReference type="GO" id="GO:0005829">
    <property type="term" value="C:cytosol"/>
    <property type="evidence" value="ECO:0007669"/>
    <property type="project" value="TreeGrafter"/>
</dbReference>
<dbReference type="Pfam" id="PF00533">
    <property type="entry name" value="BRCT"/>
    <property type="match status" value="1"/>
</dbReference>
<dbReference type="SMART" id="SM00292">
    <property type="entry name" value="BRCT"/>
    <property type="match status" value="1"/>
</dbReference>
<dbReference type="PANTHER" id="PTHR30231">
    <property type="entry name" value="DNA POLYMERASE III SUBUNIT EPSILON"/>
    <property type="match status" value="1"/>
</dbReference>
<dbReference type="InterPro" id="IPR012337">
    <property type="entry name" value="RNaseH-like_sf"/>
</dbReference>
<gene>
    <name evidence="4" type="ORF">EGI89_05180</name>
</gene>
<protein>
    <recommendedName>
        <fullName evidence="3">BRCT domain-containing protein</fullName>
    </recommendedName>
</protein>
<dbReference type="SUPFAM" id="SSF52113">
    <property type="entry name" value="BRCT domain"/>
    <property type="match status" value="1"/>
</dbReference>
<dbReference type="EMBL" id="RHPO01000006">
    <property type="protein sequence ID" value="RRT92956.1"/>
    <property type="molecule type" value="Genomic_DNA"/>
</dbReference>
<reference evidence="4 5" key="1">
    <citation type="submission" date="2018-10" db="EMBL/GenBank/DDBJ databases">
        <title>Transmission dynamics of multidrug resistant bacteria on intensive care unit surfaces.</title>
        <authorList>
            <person name="D'Souza A.W."/>
            <person name="Potter R.F."/>
            <person name="Wallace M."/>
            <person name="Shupe A."/>
            <person name="Patel S."/>
            <person name="Sun S."/>
            <person name="Gul D."/>
            <person name="Kwon J.H."/>
            <person name="Andleeb S."/>
            <person name="Burnham C.-A.D."/>
            <person name="Dantas G."/>
        </authorList>
    </citation>
    <scope>NUCLEOTIDE SEQUENCE [LARGE SCALE GENOMIC DNA]</scope>
    <source>
        <strain evidence="4 5">WF_348</strain>
    </source>
</reference>
<dbReference type="PANTHER" id="PTHR30231:SF42">
    <property type="entry name" value="EXONUCLEASE"/>
    <property type="match status" value="1"/>
</dbReference>
<feature type="domain" description="BRCT" evidence="3">
    <location>
        <begin position="191"/>
        <end position="270"/>
    </location>
</feature>
<sequence length="270" mass="30987">MDTYNDFVAIDFETSYGHIPCSLGIVEFSNGEPINEYYTLIKPIDLKFNPINSRINGIFLEDVFNKKEFDEIWNEIEHFFIDKNIVAHNASTDITILNKTLDYYKIHKPDFKSFCTLEISKSLLELENYKLSTLASYFQFNQNNYHNALEDAYICGQIFNEFRDNAFEYIKNDNKKRIRKPKSNASSINTIKTDILLGKTFLFTGTLTKFNRTDAQKMVEDHGGKNISAVSKNLNFLVAGDKAGSKLKKAEEIGTVVVLTEDEFLNMING</sequence>
<dbReference type="InterPro" id="IPR013520">
    <property type="entry name" value="Ribonucl_H"/>
</dbReference>
<dbReference type="Gene3D" id="3.30.420.10">
    <property type="entry name" value="Ribonuclease H-like superfamily/Ribonuclease H"/>
    <property type="match status" value="1"/>
</dbReference>
<dbReference type="SUPFAM" id="SSF53098">
    <property type="entry name" value="Ribonuclease H-like"/>
    <property type="match status" value="1"/>
</dbReference>